<dbReference type="Proteomes" id="UP000292082">
    <property type="component" value="Unassembled WGS sequence"/>
</dbReference>
<dbReference type="EMBL" id="ML145108">
    <property type="protein sequence ID" value="TBU60065.1"/>
    <property type="molecule type" value="Genomic_DNA"/>
</dbReference>
<keyword evidence="2" id="KW-1185">Reference proteome</keyword>
<name>A0A4Q9PZF1_9APHY</name>
<proteinExistence type="predicted"/>
<sequence>MAGYGYGYSQAIARPRLMHSRPRLRPRQRPCAGEKKVFQARVVVVGHGYGRTATSALVFPALSYIPPPVISSSPPLLLDTHRHVCDAGQAGGDVQTRTLGLGGPLFSETGITWL</sequence>
<accession>A0A4Q9PZF1</accession>
<dbReference type="AlphaFoldDB" id="A0A4Q9PZF1"/>
<evidence type="ECO:0000313" key="2">
    <source>
        <dbReference type="Proteomes" id="UP000292082"/>
    </source>
</evidence>
<evidence type="ECO:0000313" key="1">
    <source>
        <dbReference type="EMBL" id="TBU60065.1"/>
    </source>
</evidence>
<organism evidence="1 2">
    <name type="scientific">Dichomitus squalens</name>
    <dbReference type="NCBI Taxonomy" id="114155"/>
    <lineage>
        <taxon>Eukaryota</taxon>
        <taxon>Fungi</taxon>
        <taxon>Dikarya</taxon>
        <taxon>Basidiomycota</taxon>
        <taxon>Agaricomycotina</taxon>
        <taxon>Agaricomycetes</taxon>
        <taxon>Polyporales</taxon>
        <taxon>Polyporaceae</taxon>
        <taxon>Dichomitus</taxon>
    </lineage>
</organism>
<gene>
    <name evidence="1" type="ORF">BD310DRAFT_947625</name>
</gene>
<protein>
    <submittedName>
        <fullName evidence="1">Uncharacterized protein</fullName>
    </submittedName>
</protein>
<reference evidence="1 2" key="1">
    <citation type="submission" date="2019-01" db="EMBL/GenBank/DDBJ databases">
        <title>Draft genome sequences of three monokaryotic isolates of the white-rot basidiomycete fungus Dichomitus squalens.</title>
        <authorList>
            <consortium name="DOE Joint Genome Institute"/>
            <person name="Lopez S.C."/>
            <person name="Andreopoulos B."/>
            <person name="Pangilinan J."/>
            <person name="Lipzen A."/>
            <person name="Riley R."/>
            <person name="Ahrendt S."/>
            <person name="Ng V."/>
            <person name="Barry K."/>
            <person name="Daum C."/>
            <person name="Grigoriev I.V."/>
            <person name="Hilden K.S."/>
            <person name="Makela M.R."/>
            <person name="de Vries R.P."/>
        </authorList>
    </citation>
    <scope>NUCLEOTIDE SEQUENCE [LARGE SCALE GENOMIC DNA]</scope>
    <source>
        <strain evidence="1 2">CBS 464.89</strain>
    </source>
</reference>